<dbReference type="EMBL" id="VLKI01000017">
    <property type="protein sequence ID" value="TWH81284.1"/>
    <property type="molecule type" value="Genomic_DNA"/>
</dbReference>
<accession>A0A562JEL3</accession>
<sequence>MMKVPILNTKKVMFKLENEFINEKVILSTEILIYQRKKGLYQRIFKYINESKNTLGRKLFRAK</sequence>
<proteinExistence type="predicted"/>
<keyword evidence="2" id="KW-1185">Reference proteome</keyword>
<comment type="caution">
    <text evidence="1">The sequence shown here is derived from an EMBL/GenBank/DDBJ whole genome shotgun (WGS) entry which is preliminary data.</text>
</comment>
<gene>
    <name evidence="1" type="ORF">IQ19_04327</name>
</gene>
<organism evidence="1 2">
    <name type="scientific">Cytobacillus oceanisediminis</name>
    <dbReference type="NCBI Taxonomy" id="665099"/>
    <lineage>
        <taxon>Bacteria</taxon>
        <taxon>Bacillati</taxon>
        <taxon>Bacillota</taxon>
        <taxon>Bacilli</taxon>
        <taxon>Bacillales</taxon>
        <taxon>Bacillaceae</taxon>
        <taxon>Cytobacillus</taxon>
    </lineage>
</organism>
<dbReference type="AlphaFoldDB" id="A0A562JEL3"/>
<name>A0A562JEL3_9BACI</name>
<evidence type="ECO:0000313" key="2">
    <source>
        <dbReference type="Proteomes" id="UP000318667"/>
    </source>
</evidence>
<protein>
    <submittedName>
        <fullName evidence="1">Uncharacterized protein</fullName>
    </submittedName>
</protein>
<evidence type="ECO:0000313" key="1">
    <source>
        <dbReference type="EMBL" id="TWH81284.1"/>
    </source>
</evidence>
<dbReference type="Proteomes" id="UP000318667">
    <property type="component" value="Unassembled WGS sequence"/>
</dbReference>
<reference evidence="1 2" key="1">
    <citation type="journal article" date="2015" name="Stand. Genomic Sci.">
        <title>Genomic Encyclopedia of Bacterial and Archaeal Type Strains, Phase III: the genomes of soil and plant-associated and newly described type strains.</title>
        <authorList>
            <person name="Whitman W.B."/>
            <person name="Woyke T."/>
            <person name="Klenk H.P."/>
            <person name="Zhou Y."/>
            <person name="Lilburn T.G."/>
            <person name="Beck B.J."/>
            <person name="De Vos P."/>
            <person name="Vandamme P."/>
            <person name="Eisen J.A."/>
            <person name="Garrity G."/>
            <person name="Hugenholtz P."/>
            <person name="Kyrpides N.C."/>
        </authorList>
    </citation>
    <scope>NUCLEOTIDE SEQUENCE [LARGE SCALE GENOMIC DNA]</scope>
    <source>
        <strain evidence="1 2">CGMCC 1.10115</strain>
    </source>
</reference>